<protein>
    <recommendedName>
        <fullName evidence="3">F-box domain-containing protein</fullName>
    </recommendedName>
</protein>
<dbReference type="OrthoDB" id="5286432at2759"/>
<name>S8CD88_DACHA</name>
<keyword evidence="2" id="KW-1185">Reference proteome</keyword>
<dbReference type="OMA" id="RRIEITF"/>
<accession>S8CD88</accession>
<comment type="caution">
    <text evidence="1">The sequence shown here is derived from an EMBL/GenBank/DDBJ whole genome shotgun (WGS) entry which is preliminary data.</text>
</comment>
<organism evidence="1 2">
    <name type="scientific">Dactylellina haptotyla (strain CBS 200.50)</name>
    <name type="common">Nematode-trapping fungus</name>
    <name type="synonym">Monacrosporium haptotylum</name>
    <dbReference type="NCBI Taxonomy" id="1284197"/>
    <lineage>
        <taxon>Eukaryota</taxon>
        <taxon>Fungi</taxon>
        <taxon>Dikarya</taxon>
        <taxon>Ascomycota</taxon>
        <taxon>Pezizomycotina</taxon>
        <taxon>Orbiliomycetes</taxon>
        <taxon>Orbiliales</taxon>
        <taxon>Orbiliaceae</taxon>
        <taxon>Dactylellina</taxon>
    </lineage>
</organism>
<evidence type="ECO:0008006" key="3">
    <source>
        <dbReference type="Google" id="ProtNLM"/>
    </source>
</evidence>
<gene>
    <name evidence="1" type="ORF">H072_344</name>
</gene>
<reference evidence="1 2" key="1">
    <citation type="journal article" date="2013" name="PLoS Genet.">
        <title>Genomic mechanisms accounting for the adaptation to parasitism in nematode-trapping fungi.</title>
        <authorList>
            <person name="Meerupati T."/>
            <person name="Andersson K.M."/>
            <person name="Friman E."/>
            <person name="Kumar D."/>
            <person name="Tunlid A."/>
            <person name="Ahren D."/>
        </authorList>
    </citation>
    <scope>NUCLEOTIDE SEQUENCE [LARGE SCALE GENOMIC DNA]</scope>
    <source>
        <strain evidence="1 2">CBS 200.50</strain>
    </source>
</reference>
<dbReference type="InterPro" id="IPR036047">
    <property type="entry name" value="F-box-like_dom_sf"/>
</dbReference>
<sequence>MEQSINWIDPDIEIYCRFFVRTSEIYHHSVKEPLSVEEILNCLRQYVQWANPSSKIAPSEITVPNVPAELLEETHCYIMLWTYRFCCRLNYHIGTGVRLPLTENIDPPTDSELARISRAYYQLWICLTFHEINVKDLPAGSEYPGGFENLSQLKNSMFFALVDSISYVDFTVMYRSIANMFQGDPKYDYIWHIIDHNRVYAEFCYRQPNFEEIRTYNLSPRPTANLVSYRALEWLLFTRLGPKGFWEFLFKSTCAEQLDIALREYPPLFFDQIDSFWSQYTHQFRDKQTFPPLRSILKEELVIGSPELDWWNCWPTQIGSSMLVRGINHPCTFPNPNVIVWDDWRLEKAGFYRPMIPRGVIIPDEFVSHGQECSDVEPYIIYKEHGKQTARRDFLFLGMKEDKPTLKQDVRNVQSRKQKSISEHTPKPSIYLPPEILYNVLRLSHISQYRTLSQVCQAWRRELHHTLRKRYIEPYRPSPDEIMSQYPGRRYFPFNYRQATQSQTPFLIHSALCEFTGYIRGRIDWPHRPRRRMGFEFGKIYSKPDPDDPGILADTEMFKRYADDPILIPNTDAFQISPHAIYLCLDFDRRDPVYTRPSDLIAVRGKPLSVHGMMTVQEFFAWYFDTQHQETPKLRGVPKAGEKTGKFTQYVLMSDEWSGAPDSAPATWDVYLTLVCPWI</sequence>
<proteinExistence type="predicted"/>
<dbReference type="HOGENOM" id="CLU_404903_0_0_1"/>
<evidence type="ECO:0000313" key="1">
    <source>
        <dbReference type="EMBL" id="EPS45657.1"/>
    </source>
</evidence>
<dbReference type="AlphaFoldDB" id="S8CD88"/>
<dbReference type="EMBL" id="AQGS01000009">
    <property type="protein sequence ID" value="EPS45657.1"/>
    <property type="molecule type" value="Genomic_DNA"/>
</dbReference>
<dbReference type="SUPFAM" id="SSF81383">
    <property type="entry name" value="F-box domain"/>
    <property type="match status" value="1"/>
</dbReference>
<reference evidence="2" key="2">
    <citation type="submission" date="2013-04" db="EMBL/GenBank/DDBJ databases">
        <title>Genomic mechanisms accounting for the adaptation to parasitism in nematode-trapping fungi.</title>
        <authorList>
            <person name="Ahren D.G."/>
        </authorList>
    </citation>
    <scope>NUCLEOTIDE SEQUENCE [LARGE SCALE GENOMIC DNA]</scope>
    <source>
        <strain evidence="2">CBS 200.50</strain>
    </source>
</reference>
<dbReference type="Proteomes" id="UP000015100">
    <property type="component" value="Unassembled WGS sequence"/>
</dbReference>
<evidence type="ECO:0000313" key="2">
    <source>
        <dbReference type="Proteomes" id="UP000015100"/>
    </source>
</evidence>